<feature type="coiled-coil region" evidence="1">
    <location>
        <begin position="560"/>
        <end position="587"/>
    </location>
</feature>
<protein>
    <submittedName>
        <fullName evidence="3">Uncharacterized protein</fullName>
    </submittedName>
</protein>
<evidence type="ECO:0000256" key="2">
    <source>
        <dbReference type="SAM" id="MobiDB-lite"/>
    </source>
</evidence>
<evidence type="ECO:0000313" key="4">
    <source>
        <dbReference type="Proteomes" id="UP000051952"/>
    </source>
</evidence>
<feature type="region of interest" description="Disordered" evidence="2">
    <location>
        <begin position="891"/>
        <end position="932"/>
    </location>
</feature>
<feature type="compositionally biased region" description="Low complexity" evidence="2">
    <location>
        <begin position="1880"/>
        <end position="1892"/>
    </location>
</feature>
<dbReference type="OMA" id="NYYTEDY"/>
<feature type="region of interest" description="Disordered" evidence="2">
    <location>
        <begin position="2302"/>
        <end position="2335"/>
    </location>
</feature>
<feature type="coiled-coil region" evidence="1">
    <location>
        <begin position="761"/>
        <end position="809"/>
    </location>
</feature>
<dbReference type="SUPFAM" id="SSF52047">
    <property type="entry name" value="RNI-like"/>
    <property type="match status" value="1"/>
</dbReference>
<feature type="compositionally biased region" description="Basic and acidic residues" evidence="2">
    <location>
        <begin position="891"/>
        <end position="929"/>
    </location>
</feature>
<feature type="region of interest" description="Disordered" evidence="2">
    <location>
        <begin position="38"/>
        <end position="84"/>
    </location>
</feature>
<sequence>MLALQREIIKAENAARTNAVVEERADLAWIQRAYKKSKPKTPLTTMALSTTSSEMEKMEPMSSSSSSVDTDEEHDDSRTHSNHGALPAITASSQHQQQNASHPLQHPMNAEDEYQRIKLAQGEWESFEDRARELRRLVDGERDPEALRQLQHLKKPKLGRLKKSELPTLMVANRYMRAEETTQKSSTPPDERMGGLHDVAIMREQAARRRRMQVAQQQQENPVVHSAAEEERRASASLPPPPPVSRATKLPAIAPSSITASSSHATNMALPTMTAIHPAPSPQLIPLPLPSRDTEKSAGTQNVSAEEDRSVLSEEERPSLMATSPQLMTLPVDEGHTTMPMPTITTPSKPPSAAANASPQSELASPSPARANPVMLLSLPSSPQNLSSARSSPDRHATAYEVSSDIIAEAAQLRAHELMEANSASRRVRSEIKHIEEIERMTRSDFVDDEGESRREIMRNALMEHTAIIRKERELASAEREVVFRKELQQGEQRRHFSQQEQLSRQEIFAEYAASLLRVESSLIELRFNELHSEILSFQESEWESLLSVQESERKLCSRLVEERRVREEAERRIRVYAERRAREERERLFAEKHRVDVRAQMSLIATEIDARHGHESGEHQGYVELLQHATTLQKTVAILREELLKRQSEERLHKEREELRQRLAKEHADRRDLQLDEDKLRSATAKEATESLSQILKLEIVERQDVHGSVFKRLLRTLVKDETILRDDICVDEDTNRAKVSGMERTQVLSVLERIKHREADESKRAFEEADRALKEALRVKLEAAERLRQETEQMESERNARRAQDAEIRFASQFSLLSNEEQLHRQMLSSASMSEFETLQGREEAARDIVKSREAAAEERRVDIERSVERRRRDDEYEARLRRELQENNRHREQEEKLRRDEEDRKRNDEAEASAERRRRAHSEEQQSAHQRYAAIHIAQQMAEEEARRRKEQDAIDLESRRLQYFLEVVARVEDSQESERNVIATAEASTRQKLELFSDAHYRSSKDRETLRQMEGAFDGDSDPHAPLPSLAARPVTPAPITTPLLNLSESLSPARRRVVAEDEELSRDKIGKDEGDARQRVRDDFISTTKVVVKSVLDSQKETLAAAHPEIAALVAQEKERAGEERRNAILAAMYSLNRFEQEGRGMLRNAEDQAVAKLRTHQEHDCVLARGREHKRVAEEVEFARHAEEVHRIAQQRQEERLMYDTRQHLSLIKDEVMHRQVVELAEQADFDNTSSRALHGRVILETKESARLREQQRTLEHLATIAARTEVLLGLLSTRGAWHVTQRRRSGSREATTHQEHDCVLARGREHKRVAEEVEFARHAEEVHRIAQQRQEERLMYDTRQHLSLIKDEVMHRQVVELAEQADFDNTSSRALHGRVILETKESARLREQQRTLEHLATIAARTEVLLGLLSTDEAGKRTTIMNNQFSEKRLALEWFTTHELQIRAEDARAFAAEALKQTHRVATAATPIKALEVDQESSLDKALREKEESFQRARAQALDRSRPSSSMESTHPPVFQVSGNSRTSTPLTTFPGRRQSQPQQQAPQRPPSNGGNPFTELDIRKACMVMDTKTLALFVREEAFLRASIEVSEHAIRKDIAREERHIRRSNARDGNSPHRDRASTSAHIIKELQQEMESSTATESYLRGALEAEEHHQFLNSVGEARNAGIIILDHEVSPLRNHLPTAAAKGRGGVDSTAVQRWLRAAMEVVFQEEYHRREQIIAEYNRVQLELLMRPFEQELEYVQTMGEEVAARHAIESDEAVVTTKFLKRIKRQARVWDLLLQNSQDARRSILREFQELIKLLSRAELWSIQPLVAPKSKVPVAATTTNPLLVSPVPTMNMNMFPLEPSEDLPPSAWQGDARLSPQPYRSSSGSGVESSHASHAQHRYGRAMTDQELRDASIDIEIEHVKTRSVISATSLNILMELIRTANHCKWMALTCRTYRGEAAQLYDRREGTVKELIRSDMREQWGAEHHRLAISAASVRKDVQQMEETNRNVAYRYHAHMLELCALVSRGQRTRGVLFESVELEYVSVARLAEQRALYQKIGMLMSREEQARLSLNADEVFEFKRVRREIVDMLETKAKIDVEFINQKKRLVQDEEQVGRLQREWTFDLFMRLTIRFIRLQQVIEIAVDQFAASKQTWSLEQCLLVQQVSNDEARKRQERLMMVISPLSNDEQNRRSLLLQQEELFVRHMTRWNRYSEASASFSEKCLAAKIQIVDRLCPGLPPPPTVLQSRLPRLKSVLQRSASMAIVLNRVEGGGEEELLEPTPIARSPSSSSVSNFQRTPTFVGAAPLPAKNEERQIRTPDPDGSPSDGRLSMSTRSFRLGDIDRKASLFDLQATKSMSQGISPGGSMSFRRSPATAKFVEEDVQEAMNNLHTLPSKNLEQIAVMLRDNDHVLNAVDFSSFRPILTPTIVRTFAALSSQNTNVNKVSFEGIPITEEWVEGVARIANRIGIVDLTNCSLTDAVLQSLCNCWATAEYGSNLREIILDGNIALTAVSASYLANAARSSSSVLSVVSTRHITAITPIHVKWLAFYLDLNKQHRQFKAVMLAVEGRQEIPRLNFCIPRSKSSMINLKNVDQYRREFDDRSVRLLCIAVSNNTTVESVSFRGNRVTDKGVKLLATLLKKNRSIRELLNRVLL</sequence>
<dbReference type="Proteomes" id="UP000051952">
    <property type="component" value="Unassembled WGS sequence"/>
</dbReference>
<dbReference type="InterPro" id="IPR032675">
    <property type="entry name" value="LRR_dom_sf"/>
</dbReference>
<dbReference type="VEuPathDB" id="TriTrypDB:BSAL_12925"/>
<feature type="compositionally biased region" description="Basic and acidic residues" evidence="2">
    <location>
        <begin position="2310"/>
        <end position="2320"/>
    </location>
</feature>
<feature type="compositionally biased region" description="Pro residues" evidence="2">
    <location>
        <begin position="279"/>
        <end position="289"/>
    </location>
</feature>
<reference evidence="4" key="1">
    <citation type="submission" date="2015-09" db="EMBL/GenBank/DDBJ databases">
        <authorList>
            <consortium name="Pathogen Informatics"/>
        </authorList>
    </citation>
    <scope>NUCLEOTIDE SEQUENCE [LARGE SCALE GENOMIC DNA]</scope>
    <source>
        <strain evidence="4">Lake Konstanz</strain>
    </source>
</reference>
<dbReference type="Gene3D" id="3.80.10.10">
    <property type="entry name" value="Ribonuclease Inhibitor"/>
    <property type="match status" value="2"/>
</dbReference>
<evidence type="ECO:0000256" key="1">
    <source>
        <dbReference type="SAM" id="Coils"/>
    </source>
</evidence>
<feature type="compositionally biased region" description="Low complexity" evidence="2">
    <location>
        <begin position="337"/>
        <end position="361"/>
    </location>
</feature>
<dbReference type="EMBL" id="CYKH01001604">
    <property type="protein sequence ID" value="CUG87968.1"/>
    <property type="molecule type" value="Genomic_DNA"/>
</dbReference>
<feature type="region of interest" description="Disordered" evidence="2">
    <location>
        <begin position="215"/>
        <end position="246"/>
    </location>
</feature>
<keyword evidence="4" id="KW-1185">Reference proteome</keyword>
<evidence type="ECO:0000313" key="3">
    <source>
        <dbReference type="EMBL" id="CUG87968.1"/>
    </source>
</evidence>
<keyword evidence="1" id="KW-0175">Coiled coil</keyword>
<feature type="compositionally biased region" description="Basic and acidic residues" evidence="2">
    <location>
        <begin position="306"/>
        <end position="318"/>
    </location>
</feature>
<feature type="compositionally biased region" description="Low complexity" evidence="2">
    <location>
        <begin position="376"/>
        <end position="388"/>
    </location>
</feature>
<feature type="region of interest" description="Disordered" evidence="2">
    <location>
        <begin position="1493"/>
        <end position="1566"/>
    </location>
</feature>
<feature type="coiled-coil region" evidence="1">
    <location>
        <begin position="646"/>
        <end position="677"/>
    </location>
</feature>
<gene>
    <name evidence="3" type="ORF">BSAL_12925</name>
</gene>
<feature type="region of interest" description="Disordered" evidence="2">
    <location>
        <begin position="1859"/>
        <end position="1900"/>
    </location>
</feature>
<proteinExistence type="predicted"/>
<feature type="compositionally biased region" description="Low complexity" evidence="2">
    <location>
        <begin position="1542"/>
        <end position="1554"/>
    </location>
</feature>
<name>A0A0S4J9C9_BODSA</name>
<feature type="region of interest" description="Disordered" evidence="2">
    <location>
        <begin position="275"/>
        <end position="396"/>
    </location>
</feature>
<feature type="compositionally biased region" description="Polar residues" evidence="2">
    <location>
        <begin position="1528"/>
        <end position="1539"/>
    </location>
</feature>
<organism evidence="3 4">
    <name type="scientific">Bodo saltans</name>
    <name type="common">Flagellated protozoan</name>
    <dbReference type="NCBI Taxonomy" id="75058"/>
    <lineage>
        <taxon>Eukaryota</taxon>
        <taxon>Discoba</taxon>
        <taxon>Euglenozoa</taxon>
        <taxon>Kinetoplastea</taxon>
        <taxon>Metakinetoplastina</taxon>
        <taxon>Eubodonida</taxon>
        <taxon>Bodonidae</taxon>
        <taxon>Bodo</taxon>
    </lineage>
</organism>
<accession>A0A0S4J9C9</accession>
<feature type="region of interest" description="Disordered" evidence="2">
    <location>
        <begin position="1019"/>
        <end position="1040"/>
    </location>
</feature>
<feature type="compositionally biased region" description="Basic and acidic residues" evidence="2">
    <location>
        <begin position="1493"/>
        <end position="1513"/>
    </location>
</feature>